<gene>
    <name evidence="2" type="ORF">Fmac_028765</name>
</gene>
<comment type="caution">
    <text evidence="2">The sequence shown here is derived from an EMBL/GenBank/DDBJ whole genome shotgun (WGS) entry which is preliminary data.</text>
</comment>
<evidence type="ECO:0000313" key="3">
    <source>
        <dbReference type="Proteomes" id="UP001603857"/>
    </source>
</evidence>
<accession>A0ABD1L8F4</accession>
<proteinExistence type="predicted"/>
<reference evidence="2 3" key="1">
    <citation type="submission" date="2024-08" db="EMBL/GenBank/DDBJ databases">
        <title>Insights into the chromosomal genome structure of Flemingia macrophylla.</title>
        <authorList>
            <person name="Ding Y."/>
            <person name="Zhao Y."/>
            <person name="Bi W."/>
            <person name="Wu M."/>
            <person name="Zhao G."/>
            <person name="Gong Y."/>
            <person name="Li W."/>
            <person name="Zhang P."/>
        </authorList>
    </citation>
    <scope>NUCLEOTIDE SEQUENCE [LARGE SCALE GENOMIC DNA]</scope>
    <source>
        <strain evidence="2">DYQJB</strain>
        <tissue evidence="2">Leaf</tissue>
    </source>
</reference>
<protein>
    <submittedName>
        <fullName evidence="2">Uncharacterized protein</fullName>
    </submittedName>
</protein>
<sequence>MEDKWSTLKSDIGRDIGPISKLGDFGREFITESRKLWYLAGLATFSFISKYSLGAFTQIFAGHVGYWTLSTSSVCRPLNLSKTPNKAQKAQDFEEIPNSVDFTSLEEPARTDG</sequence>
<dbReference type="EMBL" id="JBGMDY010000010">
    <property type="protein sequence ID" value="KAL2319796.1"/>
    <property type="molecule type" value="Genomic_DNA"/>
</dbReference>
<evidence type="ECO:0000256" key="1">
    <source>
        <dbReference type="SAM" id="MobiDB-lite"/>
    </source>
</evidence>
<feature type="region of interest" description="Disordered" evidence="1">
    <location>
        <begin position="84"/>
        <end position="113"/>
    </location>
</feature>
<keyword evidence="3" id="KW-1185">Reference proteome</keyword>
<name>A0ABD1L8F4_9FABA</name>
<evidence type="ECO:0000313" key="2">
    <source>
        <dbReference type="EMBL" id="KAL2319796.1"/>
    </source>
</evidence>
<organism evidence="2 3">
    <name type="scientific">Flemingia macrophylla</name>
    <dbReference type="NCBI Taxonomy" id="520843"/>
    <lineage>
        <taxon>Eukaryota</taxon>
        <taxon>Viridiplantae</taxon>
        <taxon>Streptophyta</taxon>
        <taxon>Embryophyta</taxon>
        <taxon>Tracheophyta</taxon>
        <taxon>Spermatophyta</taxon>
        <taxon>Magnoliopsida</taxon>
        <taxon>eudicotyledons</taxon>
        <taxon>Gunneridae</taxon>
        <taxon>Pentapetalae</taxon>
        <taxon>rosids</taxon>
        <taxon>fabids</taxon>
        <taxon>Fabales</taxon>
        <taxon>Fabaceae</taxon>
        <taxon>Papilionoideae</taxon>
        <taxon>50 kb inversion clade</taxon>
        <taxon>NPAAA clade</taxon>
        <taxon>indigoferoid/millettioid clade</taxon>
        <taxon>Phaseoleae</taxon>
        <taxon>Flemingia</taxon>
    </lineage>
</organism>
<dbReference type="AlphaFoldDB" id="A0ABD1L8F4"/>
<dbReference type="Proteomes" id="UP001603857">
    <property type="component" value="Unassembled WGS sequence"/>
</dbReference>